<accession>A0A2A6BR60</accession>
<accession>A0A8R1Y4Z9</accession>
<dbReference type="Proteomes" id="UP000005239">
    <property type="component" value="Unassembled WGS sequence"/>
</dbReference>
<name>A0A2A6BR60_PRIPA</name>
<dbReference type="AlphaFoldDB" id="A0A2A6BR60"/>
<evidence type="ECO:0000313" key="1">
    <source>
        <dbReference type="EnsemblMetazoa" id="PPA00643.1"/>
    </source>
</evidence>
<proteinExistence type="predicted"/>
<keyword evidence="2" id="KW-1185">Reference proteome</keyword>
<sequence>MELIERLKPVQACAIFLLGACSIDGAWPEERSNRGYFWDVVTHCRDDDSIDLFSAGLHIQPLTLRRWNVTMTTFLFDTNPKGYLRIDFADAKIEIANDTRMTFSWSKGTKSSMIPMSTEKFTSSKQVEYVRYSAEIEAHGEKLINLIHGREITATIGPYDIGVSFTMKDRRFEERLDELSICDSEINQVCCGACDQMTRANATVVCPSKMWYNYADEPNRRWKTVARIECRRGSWVAEWSGGTLKADATLEFQCAAGEPGCSLIIGCSMGGAALLLLVGIAITLFFLVRACKRGRAVKGTEKGRRKVGNGEKVDEFDSTV</sequence>
<protein>
    <submittedName>
        <fullName evidence="1">Uncharacterized protein</fullName>
    </submittedName>
</protein>
<evidence type="ECO:0000313" key="2">
    <source>
        <dbReference type="Proteomes" id="UP000005239"/>
    </source>
</evidence>
<dbReference type="EnsemblMetazoa" id="PPA00643.1">
    <property type="protein sequence ID" value="PPA00643.1"/>
    <property type="gene ID" value="WBGene00090197"/>
</dbReference>
<organism evidence="1 2">
    <name type="scientific">Pristionchus pacificus</name>
    <name type="common">Parasitic nematode worm</name>
    <dbReference type="NCBI Taxonomy" id="54126"/>
    <lineage>
        <taxon>Eukaryota</taxon>
        <taxon>Metazoa</taxon>
        <taxon>Ecdysozoa</taxon>
        <taxon>Nematoda</taxon>
        <taxon>Chromadorea</taxon>
        <taxon>Rhabditida</taxon>
        <taxon>Rhabditina</taxon>
        <taxon>Diplogasteromorpha</taxon>
        <taxon>Diplogasteroidea</taxon>
        <taxon>Neodiplogasteridae</taxon>
        <taxon>Pristionchus</taxon>
    </lineage>
</organism>
<reference evidence="1" key="2">
    <citation type="submission" date="2022-06" db="UniProtKB">
        <authorList>
            <consortium name="EnsemblMetazoa"/>
        </authorList>
    </citation>
    <scope>IDENTIFICATION</scope>
    <source>
        <strain evidence="1">PS312</strain>
    </source>
</reference>
<dbReference type="PROSITE" id="PS51257">
    <property type="entry name" value="PROKAR_LIPOPROTEIN"/>
    <property type="match status" value="1"/>
</dbReference>
<reference evidence="2" key="1">
    <citation type="journal article" date="2008" name="Nat. Genet.">
        <title>The Pristionchus pacificus genome provides a unique perspective on nematode lifestyle and parasitism.</title>
        <authorList>
            <person name="Dieterich C."/>
            <person name="Clifton S.W."/>
            <person name="Schuster L.N."/>
            <person name="Chinwalla A."/>
            <person name="Delehaunty K."/>
            <person name="Dinkelacker I."/>
            <person name="Fulton L."/>
            <person name="Fulton R."/>
            <person name="Godfrey J."/>
            <person name="Minx P."/>
            <person name="Mitreva M."/>
            <person name="Roeseler W."/>
            <person name="Tian H."/>
            <person name="Witte H."/>
            <person name="Yang S.P."/>
            <person name="Wilson R.K."/>
            <person name="Sommer R.J."/>
        </authorList>
    </citation>
    <scope>NUCLEOTIDE SEQUENCE [LARGE SCALE GENOMIC DNA]</scope>
    <source>
        <strain evidence="2">PS312</strain>
    </source>
</reference>
<gene>
    <name evidence="1" type="primary">WBGene00090197</name>
</gene>